<dbReference type="AlphaFoldDB" id="A0A9Q0MJX4"/>
<dbReference type="Proteomes" id="UP001151699">
    <property type="component" value="Unassembled WGS sequence"/>
</dbReference>
<dbReference type="OrthoDB" id="6612291at2759"/>
<accession>A0A9Q0MJX4</accession>
<keyword evidence="1" id="KW-0472">Membrane</keyword>
<feature type="transmembrane region" description="Helical" evidence="1">
    <location>
        <begin position="53"/>
        <end position="72"/>
    </location>
</feature>
<name>A0A9Q0MJX4_9DIPT</name>
<feature type="non-terminal residue" evidence="2">
    <location>
        <position position="119"/>
    </location>
</feature>
<dbReference type="EMBL" id="WJQU01002694">
    <property type="protein sequence ID" value="KAJ6631722.1"/>
    <property type="molecule type" value="Genomic_DNA"/>
</dbReference>
<sequence length="119" mass="13268">MEIQMAADFKPQNGVHIQPMYHQQIIIENPRVDSINLSYCDIHQKNKPQSNSVAGGVFLLLVSGLHIGWGIWGDFLNPLAITLGHPNHPATIMSWYVFAVVGSIVGAVLVIKMKKKFIY</sequence>
<evidence type="ECO:0000313" key="3">
    <source>
        <dbReference type="Proteomes" id="UP001151699"/>
    </source>
</evidence>
<dbReference type="PANTHER" id="PTHR23529">
    <property type="entry name" value="GH19118P-RELATED"/>
    <property type="match status" value="1"/>
</dbReference>
<proteinExistence type="predicted"/>
<dbReference type="PANTHER" id="PTHR23529:SF2">
    <property type="entry name" value="GH19118P-RELATED"/>
    <property type="match status" value="1"/>
</dbReference>
<reference evidence="2" key="1">
    <citation type="submission" date="2022-07" db="EMBL/GenBank/DDBJ databases">
        <authorList>
            <person name="Trinca V."/>
            <person name="Uliana J.V.C."/>
            <person name="Torres T.T."/>
            <person name="Ward R.J."/>
            <person name="Monesi N."/>
        </authorList>
    </citation>
    <scope>NUCLEOTIDE SEQUENCE</scope>
    <source>
        <strain evidence="2">HSMRA1968</strain>
        <tissue evidence="2">Whole embryos</tissue>
    </source>
</reference>
<gene>
    <name evidence="2" type="ORF">Bhyg_16378</name>
</gene>
<keyword evidence="3" id="KW-1185">Reference proteome</keyword>
<organism evidence="2 3">
    <name type="scientific">Pseudolycoriella hygida</name>
    <dbReference type="NCBI Taxonomy" id="35572"/>
    <lineage>
        <taxon>Eukaryota</taxon>
        <taxon>Metazoa</taxon>
        <taxon>Ecdysozoa</taxon>
        <taxon>Arthropoda</taxon>
        <taxon>Hexapoda</taxon>
        <taxon>Insecta</taxon>
        <taxon>Pterygota</taxon>
        <taxon>Neoptera</taxon>
        <taxon>Endopterygota</taxon>
        <taxon>Diptera</taxon>
        <taxon>Nematocera</taxon>
        <taxon>Sciaroidea</taxon>
        <taxon>Sciaridae</taxon>
        <taxon>Pseudolycoriella</taxon>
    </lineage>
</organism>
<keyword evidence="1" id="KW-0812">Transmembrane</keyword>
<evidence type="ECO:0000313" key="2">
    <source>
        <dbReference type="EMBL" id="KAJ6631722.1"/>
    </source>
</evidence>
<evidence type="ECO:0000256" key="1">
    <source>
        <dbReference type="SAM" id="Phobius"/>
    </source>
</evidence>
<keyword evidence="1" id="KW-1133">Transmembrane helix</keyword>
<feature type="transmembrane region" description="Helical" evidence="1">
    <location>
        <begin position="92"/>
        <end position="111"/>
    </location>
</feature>
<comment type="caution">
    <text evidence="2">The sequence shown here is derived from an EMBL/GenBank/DDBJ whole genome shotgun (WGS) entry which is preliminary data.</text>
</comment>
<protein>
    <submittedName>
        <fullName evidence="2">Uncharacterized protein</fullName>
    </submittedName>
</protein>